<organism evidence="1 2">
    <name type="scientific">Methylorubrum aminovorans</name>
    <dbReference type="NCBI Taxonomy" id="269069"/>
    <lineage>
        <taxon>Bacteria</taxon>
        <taxon>Pseudomonadati</taxon>
        <taxon>Pseudomonadota</taxon>
        <taxon>Alphaproteobacteria</taxon>
        <taxon>Hyphomicrobiales</taxon>
        <taxon>Methylobacteriaceae</taxon>
        <taxon>Methylorubrum</taxon>
    </lineage>
</organism>
<dbReference type="EMBL" id="BPRC01000037">
    <property type="protein sequence ID" value="GJE67938.1"/>
    <property type="molecule type" value="Genomic_DNA"/>
</dbReference>
<name>A0ABQ4ULP0_9HYPH</name>
<reference evidence="1" key="1">
    <citation type="journal article" date="2021" name="Front. Microbiol.">
        <title>Comprehensive Comparative Genomics and Phenotyping of Methylobacterium Species.</title>
        <authorList>
            <person name="Alessa O."/>
            <person name="Ogura Y."/>
            <person name="Fujitani Y."/>
            <person name="Takami H."/>
            <person name="Hayashi T."/>
            <person name="Sahin N."/>
            <person name="Tani A."/>
        </authorList>
    </citation>
    <scope>NUCLEOTIDE SEQUENCE</scope>
    <source>
        <strain evidence="1">NBRC 15686</strain>
    </source>
</reference>
<accession>A0ABQ4ULP0</accession>
<proteinExistence type="predicted"/>
<protein>
    <submittedName>
        <fullName evidence="1">Uncharacterized protein</fullName>
    </submittedName>
</protein>
<sequence length="90" mass="9499">MPLPALATNASSDDAQPILFGLLADGSGEARFAGLTDAPWGDGRASSARPRFSPSSDWYGRWRIQTLHGTLARGAAAMDRGVCPEDIVIL</sequence>
<gene>
    <name evidence="1" type="ORF">LNAOJCKE_5173</name>
</gene>
<evidence type="ECO:0000313" key="1">
    <source>
        <dbReference type="EMBL" id="GJE67938.1"/>
    </source>
</evidence>
<keyword evidence="2" id="KW-1185">Reference proteome</keyword>
<reference evidence="1" key="2">
    <citation type="submission" date="2021-08" db="EMBL/GenBank/DDBJ databases">
        <authorList>
            <person name="Tani A."/>
            <person name="Ola A."/>
            <person name="Ogura Y."/>
            <person name="Katsura K."/>
            <person name="Hayashi T."/>
        </authorList>
    </citation>
    <scope>NUCLEOTIDE SEQUENCE</scope>
    <source>
        <strain evidence="1">NBRC 15686</strain>
    </source>
</reference>
<comment type="caution">
    <text evidence="1">The sequence shown here is derived from an EMBL/GenBank/DDBJ whole genome shotgun (WGS) entry which is preliminary data.</text>
</comment>
<dbReference type="RefSeq" id="WP_238228817.1">
    <property type="nucleotide sequence ID" value="NZ_BAAADH010000055.1"/>
</dbReference>
<dbReference type="Proteomes" id="UP001055039">
    <property type="component" value="Unassembled WGS sequence"/>
</dbReference>
<evidence type="ECO:0000313" key="2">
    <source>
        <dbReference type="Proteomes" id="UP001055039"/>
    </source>
</evidence>